<dbReference type="Pfam" id="PF06966">
    <property type="entry name" value="DUF1295"/>
    <property type="match status" value="1"/>
</dbReference>
<sequence length="361" mass="40753">MLLVFALQVAWSARLSYQAARRGFFDPRSEDYRWPLVRSKVPTWAFKLLNLFFISIAQNILLLAAELPQYLLLTHSLSSSGHHAQLAKLKPHHAPTSVVPLNIADIVLAVLFITTLFLEMKADNEQQAYQTLKKNAQRKDEGARSEKERKAIERGFVTGGLWSWSRHPNFACEQATWFLLYAFTVVPFIPLAQSFTSHPLSTLHTILTPSKISSSLLSLSNSLPSFDNLLTYAEHPLTFYRALDRSSFTTRALAKSKLHALQAWNEVKQDEGTWWNYSIASPLLMSALFFASTDLTERITASKYPLYGAYQSRVAKFWPALTPLKGVWLALTGRKSRIDREVFGTGETIKSGKGKGKEKTL</sequence>
<gene>
    <name evidence="2" type="primary">SPOSA6832_03382</name>
</gene>
<protein>
    <submittedName>
        <fullName evidence="2">SPOSA6832_03382-mRNA-1:cds</fullName>
    </submittedName>
</protein>
<proteinExistence type="predicted"/>
<feature type="transmembrane region" description="Helical" evidence="1">
    <location>
        <begin position="98"/>
        <end position="118"/>
    </location>
</feature>
<dbReference type="InterPro" id="IPR010721">
    <property type="entry name" value="UstE-like"/>
</dbReference>
<evidence type="ECO:0000313" key="2">
    <source>
        <dbReference type="EMBL" id="CEQ41642.1"/>
    </source>
</evidence>
<accession>A0A0D6ENN0</accession>
<keyword evidence="1" id="KW-1133">Transmembrane helix</keyword>
<keyword evidence="1" id="KW-0472">Membrane</keyword>
<reference evidence="3" key="1">
    <citation type="submission" date="2015-02" db="EMBL/GenBank/DDBJ databases">
        <authorList>
            <person name="Gon?alves P."/>
        </authorList>
    </citation>
    <scope>NUCLEOTIDE SEQUENCE [LARGE SCALE GENOMIC DNA]</scope>
</reference>
<organism evidence="2 3">
    <name type="scientific">Sporidiobolus salmonicolor</name>
    <name type="common">Yeast-like fungus</name>
    <name type="synonym">Sporobolomyces salmonicolor</name>
    <dbReference type="NCBI Taxonomy" id="5005"/>
    <lineage>
        <taxon>Eukaryota</taxon>
        <taxon>Fungi</taxon>
        <taxon>Dikarya</taxon>
        <taxon>Basidiomycota</taxon>
        <taxon>Pucciniomycotina</taxon>
        <taxon>Microbotryomycetes</taxon>
        <taxon>Sporidiobolales</taxon>
        <taxon>Sporidiobolaceae</taxon>
        <taxon>Sporobolomyces</taxon>
    </lineage>
</organism>
<keyword evidence="3" id="KW-1185">Reference proteome</keyword>
<dbReference type="Proteomes" id="UP000243876">
    <property type="component" value="Unassembled WGS sequence"/>
</dbReference>
<keyword evidence="1" id="KW-0812">Transmembrane</keyword>
<dbReference type="OrthoDB" id="201504at2759"/>
<dbReference type="PANTHER" id="PTHR32251">
    <property type="entry name" value="3-OXO-5-ALPHA-STEROID 4-DEHYDROGENASE"/>
    <property type="match status" value="1"/>
</dbReference>
<feature type="non-terminal residue" evidence="2">
    <location>
        <position position="1"/>
    </location>
</feature>
<evidence type="ECO:0000313" key="3">
    <source>
        <dbReference type="Proteomes" id="UP000243876"/>
    </source>
</evidence>
<dbReference type="PANTHER" id="PTHR32251:SF23">
    <property type="entry name" value="3-OXO-5-ALPHA-STEROID 4-DEHYDROGENASE (DUF1295)"/>
    <property type="match status" value="1"/>
</dbReference>
<evidence type="ECO:0000256" key="1">
    <source>
        <dbReference type="SAM" id="Phobius"/>
    </source>
</evidence>
<name>A0A0D6ENN0_SPOSA</name>
<dbReference type="GO" id="GO:0016020">
    <property type="term" value="C:membrane"/>
    <property type="evidence" value="ECO:0007669"/>
    <property type="project" value="TreeGrafter"/>
</dbReference>
<feature type="transmembrane region" description="Helical" evidence="1">
    <location>
        <begin position="45"/>
        <end position="65"/>
    </location>
</feature>
<dbReference type="AlphaFoldDB" id="A0A0D6ENN0"/>
<dbReference type="Gene3D" id="1.20.120.1630">
    <property type="match status" value="1"/>
</dbReference>
<dbReference type="EMBL" id="CENE01000016">
    <property type="protein sequence ID" value="CEQ41642.1"/>
    <property type="molecule type" value="Genomic_DNA"/>
</dbReference>